<dbReference type="RefSeq" id="WP_112749273.1">
    <property type="nucleotide sequence ID" value="NZ_QMFY01000016.1"/>
</dbReference>
<feature type="active site" description="Charge relay system" evidence="2">
    <location>
        <position position="257"/>
    </location>
</feature>
<dbReference type="Proteomes" id="UP000251889">
    <property type="component" value="Unassembled WGS sequence"/>
</dbReference>
<dbReference type="Gene3D" id="3.40.50.1820">
    <property type="entry name" value="alpha/beta hydrolase"/>
    <property type="match status" value="1"/>
</dbReference>
<dbReference type="GO" id="GO:0034338">
    <property type="term" value="F:short-chain carboxylesterase activity"/>
    <property type="evidence" value="ECO:0007669"/>
    <property type="project" value="TreeGrafter"/>
</dbReference>
<dbReference type="SUPFAM" id="SSF53474">
    <property type="entry name" value="alpha/beta-Hydrolases"/>
    <property type="match status" value="1"/>
</dbReference>
<gene>
    <name evidence="4" type="ORF">DQQ10_22955</name>
</gene>
<sequence>MNPYQPPTILFNAHLETIFPSLLRKVSFQQAQRERIVTPDNDFLDLDWYRQNSKKLLIISHGLEGNSTRTYVLGLARAGYLAGFDILAWNFRGCSGEINKQLRFYHSGATDDLLTIVNHARLQYNEIYLAGFSLGGNLTLKFLGEPVDHSHIKKAVVFSVPLNLHTSCQRIGERSNWIYERRFLNSLKKKVLAKAKFYPELDTRKLMAITDLKTFDDQYTAPLHGFKDAIAYYEACSSLYFLKHINIPTLIVNAKNDPFLSSDCFPEDILTDHPVVTLETPIFGGHVGFAQFNKNGLYWSEERAIKFFTQS</sequence>
<keyword evidence="4" id="KW-0378">Hydrolase</keyword>
<dbReference type="InterPro" id="IPR050960">
    <property type="entry name" value="AB_hydrolase_4_sf"/>
</dbReference>
<protein>
    <submittedName>
        <fullName evidence="4">Alpha/beta hydrolase</fullName>
    </submittedName>
</protein>
<dbReference type="PANTHER" id="PTHR10794">
    <property type="entry name" value="ABHYDROLASE DOMAIN-CONTAINING PROTEIN"/>
    <property type="match status" value="1"/>
</dbReference>
<dbReference type="PIRSF" id="PIRSF005211">
    <property type="entry name" value="Ab_hydro_YheT"/>
    <property type="match status" value="1"/>
</dbReference>
<evidence type="ECO:0000313" key="5">
    <source>
        <dbReference type="Proteomes" id="UP000251889"/>
    </source>
</evidence>
<dbReference type="PANTHER" id="PTHR10794:SF94">
    <property type="entry name" value="ESTERASE YHET-RELATED"/>
    <property type="match status" value="1"/>
</dbReference>
<comment type="caution">
    <text evidence="4">The sequence shown here is derived from an EMBL/GenBank/DDBJ whole genome shotgun (WGS) entry which is preliminary data.</text>
</comment>
<dbReference type="EMBL" id="QMFY01000016">
    <property type="protein sequence ID" value="RAV98597.1"/>
    <property type="molecule type" value="Genomic_DNA"/>
</dbReference>
<dbReference type="OrthoDB" id="332676at2"/>
<dbReference type="GO" id="GO:0047372">
    <property type="term" value="F:monoacylglycerol lipase activity"/>
    <property type="evidence" value="ECO:0007669"/>
    <property type="project" value="TreeGrafter"/>
</dbReference>
<evidence type="ECO:0000256" key="1">
    <source>
        <dbReference type="ARBA" id="ARBA00010884"/>
    </source>
</evidence>
<reference evidence="4 5" key="1">
    <citation type="submission" date="2018-06" db="EMBL/GenBank/DDBJ databases">
        <title>Chryseolinea flavus sp. nov., a member of the phylum Bacteroidetes isolated from soil.</title>
        <authorList>
            <person name="Li Y."/>
            <person name="Wang J."/>
        </authorList>
    </citation>
    <scope>NUCLEOTIDE SEQUENCE [LARGE SCALE GENOMIC DNA]</scope>
    <source>
        <strain evidence="4 5">SDU1-6</strain>
    </source>
</reference>
<dbReference type="InterPro" id="IPR022742">
    <property type="entry name" value="Hydrolase_4"/>
</dbReference>
<proteinExistence type="inferred from homology"/>
<evidence type="ECO:0000259" key="3">
    <source>
        <dbReference type="Pfam" id="PF12146"/>
    </source>
</evidence>
<accession>A0A364XW65</accession>
<comment type="similarity">
    <text evidence="1">Belongs to the AB hydrolase superfamily. AB hydrolase 4 family.</text>
</comment>
<feature type="domain" description="Serine aminopeptidase S33" evidence="3">
    <location>
        <begin position="52"/>
        <end position="259"/>
    </location>
</feature>
<feature type="active site" description="Charge relay system" evidence="2">
    <location>
        <position position="133"/>
    </location>
</feature>
<feature type="active site" description="Charge relay system" evidence="2">
    <location>
        <position position="286"/>
    </location>
</feature>
<dbReference type="Pfam" id="PF12146">
    <property type="entry name" value="Hydrolase_4"/>
    <property type="match status" value="1"/>
</dbReference>
<keyword evidence="5" id="KW-1185">Reference proteome</keyword>
<evidence type="ECO:0000256" key="2">
    <source>
        <dbReference type="PIRSR" id="PIRSR005211-1"/>
    </source>
</evidence>
<evidence type="ECO:0000313" key="4">
    <source>
        <dbReference type="EMBL" id="RAV98597.1"/>
    </source>
</evidence>
<dbReference type="AlphaFoldDB" id="A0A364XW65"/>
<dbReference type="InterPro" id="IPR029058">
    <property type="entry name" value="AB_hydrolase_fold"/>
</dbReference>
<name>A0A364XW65_9BACT</name>
<dbReference type="InterPro" id="IPR012020">
    <property type="entry name" value="ABHD4"/>
</dbReference>
<organism evidence="4 5">
    <name type="scientific">Pseudochryseolinea flava</name>
    <dbReference type="NCBI Taxonomy" id="2059302"/>
    <lineage>
        <taxon>Bacteria</taxon>
        <taxon>Pseudomonadati</taxon>
        <taxon>Bacteroidota</taxon>
        <taxon>Cytophagia</taxon>
        <taxon>Cytophagales</taxon>
        <taxon>Fulvivirgaceae</taxon>
        <taxon>Pseudochryseolinea</taxon>
    </lineage>
</organism>